<dbReference type="EC" id="3.4.11.10" evidence="8"/>
<comment type="catalytic activity">
    <reaction evidence="1 8">
        <text>Release of an N-terminal amino acid, Xaa-|-Yaa-, in which Xaa is preferably Leu, but may be other amino acids including Pro although not Arg or Lys, and Yaa may be Pro. Amino acid amides and methyl esters are also readily hydrolyzed, but rates on arylamides are exceedingly low.</text>
        <dbReference type="EC" id="3.4.11.1"/>
    </reaction>
</comment>
<feature type="active site" evidence="8">
    <location>
        <position position="257"/>
    </location>
</feature>
<comment type="cofactor">
    <cofactor evidence="8">
        <name>Mn(2+)</name>
        <dbReference type="ChEBI" id="CHEBI:29035"/>
    </cofactor>
    <text evidence="8">Binds 2 manganese ions per subunit.</text>
</comment>
<feature type="binding site" evidence="8">
    <location>
        <position position="329"/>
    </location>
    <ligand>
        <name>Mn(2+)</name>
        <dbReference type="ChEBI" id="CHEBI:29035"/>
        <label>1</label>
    </ligand>
</feature>
<evidence type="ECO:0000256" key="2">
    <source>
        <dbReference type="ARBA" id="ARBA00000967"/>
    </source>
</evidence>
<evidence type="ECO:0000256" key="6">
    <source>
        <dbReference type="ARBA" id="ARBA00022801"/>
    </source>
</evidence>
<dbReference type="InterPro" id="IPR043472">
    <property type="entry name" value="Macro_dom-like"/>
</dbReference>
<dbReference type="PROSITE" id="PS00631">
    <property type="entry name" value="CYTOSOL_AP"/>
    <property type="match status" value="1"/>
</dbReference>
<sequence length="486" mass="52915">MTTTFTFNQNQGLSVELVNKQHLKVCQEGRKLQACACFDGKLGETYYQPNFNGATEKFVAGTTTSEPLTVDDYRLLAFKIALCARKHRLQAIKLELAPDNLCLGLTAQAVFEGFWRAEHQFDDYLTNKEEQLPLQVDLSVPAEKVPKLQSLLQEMRDIMSGIEMTQYLANQPANVMYPEKVCEFAREKLEKVGVKVEVLSQAECAALGMQAFLAVAQGSDKEAKFLLMTYEGNPASEERLGLVGKGICYDAGGYSIKSTEGMSTMFTDMTGGATVIGAMYAIAEQKLPVNVVGATALCENMLSGSSYKPGDIIGSLAGKTIEVANTDAEGRVTLADSVNYVTSRCHVTKVIDIATLTGACLVALGEEYTGVVSDSDDFYAELVKAAQRADEKIWRLPVSQRFKDMNKSKRADIKNVGGRLGGTITAGLFVREFVAGNIPWLHLDIAGTAYLSQAAGYLPLFATGTMVKTFYFLAKQEAGSNSVCRH</sequence>
<dbReference type="SUPFAM" id="SSF52949">
    <property type="entry name" value="Macro domain-like"/>
    <property type="match status" value="1"/>
</dbReference>
<feature type="binding site" evidence="8">
    <location>
        <position position="250"/>
    </location>
    <ligand>
        <name>Mn(2+)</name>
        <dbReference type="ChEBI" id="CHEBI:29035"/>
        <label>1</label>
    </ligand>
</feature>
<gene>
    <name evidence="8" type="primary">pepA</name>
    <name evidence="10" type="ORF">PYS61_00290</name>
</gene>
<dbReference type="InterPro" id="IPR000819">
    <property type="entry name" value="Peptidase_M17_C"/>
</dbReference>
<dbReference type="RefSeq" id="WP_315571770.1">
    <property type="nucleotide sequence ID" value="NZ_CP118868.1"/>
</dbReference>
<evidence type="ECO:0000256" key="3">
    <source>
        <dbReference type="ARBA" id="ARBA00009528"/>
    </source>
</evidence>
<comment type="catalytic activity">
    <reaction evidence="2 8">
        <text>Release of an N-terminal amino acid, preferentially leucine, but not glutamic or aspartic acids.</text>
        <dbReference type="EC" id="3.4.11.10"/>
    </reaction>
</comment>
<dbReference type="EMBL" id="CP118868">
    <property type="protein sequence ID" value="WEG35635.1"/>
    <property type="molecule type" value="Genomic_DNA"/>
</dbReference>
<evidence type="ECO:0000256" key="5">
    <source>
        <dbReference type="ARBA" id="ARBA00022670"/>
    </source>
</evidence>
<dbReference type="PANTHER" id="PTHR11963">
    <property type="entry name" value="LEUCINE AMINOPEPTIDASE-RELATED"/>
    <property type="match status" value="1"/>
</dbReference>
<name>A0ABY8C4M0_9FIRM</name>
<dbReference type="Proteomes" id="UP001220478">
    <property type="component" value="Chromosome"/>
</dbReference>
<accession>A0ABY8C4M0</accession>
<dbReference type="Gene3D" id="3.40.220.10">
    <property type="entry name" value="Leucine Aminopeptidase, subunit E, domain 1"/>
    <property type="match status" value="1"/>
</dbReference>
<dbReference type="Gene3D" id="3.40.630.10">
    <property type="entry name" value="Zn peptidases"/>
    <property type="match status" value="1"/>
</dbReference>
<proteinExistence type="inferred from homology"/>
<feature type="domain" description="Cytosol aminopeptidase" evidence="9">
    <location>
        <begin position="325"/>
        <end position="332"/>
    </location>
</feature>
<feature type="binding site" evidence="8">
    <location>
        <position position="327"/>
    </location>
    <ligand>
        <name>Mn(2+)</name>
        <dbReference type="ChEBI" id="CHEBI:29035"/>
        <label>1</label>
    </ligand>
</feature>
<comment type="subcellular location">
    <subcellularLocation>
        <location evidence="8">Cytoplasm</location>
    </subcellularLocation>
</comment>
<dbReference type="CDD" id="cd00433">
    <property type="entry name" value="Peptidase_M17"/>
    <property type="match status" value="1"/>
</dbReference>
<feature type="active site" evidence="8">
    <location>
        <position position="331"/>
    </location>
</feature>
<keyword evidence="4 8" id="KW-0031">Aminopeptidase</keyword>
<dbReference type="Pfam" id="PF00883">
    <property type="entry name" value="Peptidase_M17"/>
    <property type="match status" value="1"/>
</dbReference>
<dbReference type="InterPro" id="IPR011356">
    <property type="entry name" value="Leucine_aapep/pepB"/>
</dbReference>
<organism evidence="10 11">
    <name type="scientific">Amygdalobacter indicium</name>
    <dbReference type="NCBI Taxonomy" id="3029272"/>
    <lineage>
        <taxon>Bacteria</taxon>
        <taxon>Bacillati</taxon>
        <taxon>Bacillota</taxon>
        <taxon>Clostridia</taxon>
        <taxon>Eubacteriales</taxon>
        <taxon>Oscillospiraceae</taxon>
        <taxon>Amygdalobacter</taxon>
    </lineage>
</organism>
<dbReference type="PANTHER" id="PTHR11963:SF23">
    <property type="entry name" value="CYTOSOL AMINOPEPTIDASE"/>
    <property type="match status" value="1"/>
</dbReference>
<feature type="binding site" evidence="8">
    <location>
        <position position="268"/>
    </location>
    <ligand>
        <name>Mn(2+)</name>
        <dbReference type="ChEBI" id="CHEBI:29035"/>
        <label>2</label>
    </ligand>
</feature>
<keyword evidence="8" id="KW-0479">Metal-binding</keyword>
<dbReference type="NCBIfam" id="NF002083">
    <property type="entry name" value="PRK00913.3-5"/>
    <property type="match status" value="1"/>
</dbReference>
<feature type="binding site" evidence="8">
    <location>
        <position position="250"/>
    </location>
    <ligand>
        <name>Mn(2+)</name>
        <dbReference type="ChEBI" id="CHEBI:29035"/>
        <label>2</label>
    </ligand>
</feature>
<evidence type="ECO:0000256" key="1">
    <source>
        <dbReference type="ARBA" id="ARBA00000135"/>
    </source>
</evidence>
<evidence type="ECO:0000259" key="9">
    <source>
        <dbReference type="PROSITE" id="PS00631"/>
    </source>
</evidence>
<dbReference type="GO" id="GO:0004177">
    <property type="term" value="F:aminopeptidase activity"/>
    <property type="evidence" value="ECO:0007669"/>
    <property type="project" value="UniProtKB-KW"/>
</dbReference>
<keyword evidence="11" id="KW-1185">Reference proteome</keyword>
<keyword evidence="6 8" id="KW-0378">Hydrolase</keyword>
<evidence type="ECO:0000256" key="7">
    <source>
        <dbReference type="ARBA" id="ARBA00049972"/>
    </source>
</evidence>
<evidence type="ECO:0000313" key="11">
    <source>
        <dbReference type="Proteomes" id="UP001220478"/>
    </source>
</evidence>
<feature type="binding site" evidence="8">
    <location>
        <position position="329"/>
    </location>
    <ligand>
        <name>Mn(2+)</name>
        <dbReference type="ChEBI" id="CHEBI:29035"/>
        <label>2</label>
    </ligand>
</feature>
<evidence type="ECO:0000313" key="10">
    <source>
        <dbReference type="EMBL" id="WEG35635.1"/>
    </source>
</evidence>
<keyword evidence="8" id="KW-0963">Cytoplasm</keyword>
<dbReference type="InterPro" id="IPR023042">
    <property type="entry name" value="Peptidase_M17_leu_NH2_pept"/>
</dbReference>
<keyword evidence="8" id="KW-0464">Manganese</keyword>
<comment type="function">
    <text evidence="7 8">Presumably involved in the processing and regular turnover of intracellular proteins. Catalyzes the removal of unsubstituted N-terminal amino acids from various peptides.</text>
</comment>
<dbReference type="SUPFAM" id="SSF53187">
    <property type="entry name" value="Zn-dependent exopeptidases"/>
    <property type="match status" value="1"/>
</dbReference>
<dbReference type="HAMAP" id="MF_00181">
    <property type="entry name" value="Cytosol_peptidase_M17"/>
    <property type="match status" value="1"/>
</dbReference>
<dbReference type="EC" id="3.4.11.1" evidence="8"/>
<reference evidence="10 11" key="1">
    <citation type="submission" date="2023-02" db="EMBL/GenBank/DDBJ databases">
        <title>Novel Oscillospiraceae bacterial genomes.</title>
        <authorList>
            <person name="Srinivasan S."/>
            <person name="Austin M.N."/>
            <person name="Fiedler T.L."/>
            <person name="Strenk S.M."/>
            <person name="Agnew K.J."/>
            <person name="Nagana Gowda G.A."/>
            <person name="Raftery D."/>
            <person name="Beamer M.A."/>
            <person name="Achilles S.L."/>
            <person name="Wiesenfeld H.C."/>
            <person name="Fredricks D.N."/>
            <person name="Hillier S.L."/>
        </authorList>
    </citation>
    <scope>NUCLEOTIDE SEQUENCE [LARGE SCALE GENOMIC DNA]</scope>
    <source>
        <strain evidence="10 11">CHIC02 1186E3-8</strain>
    </source>
</reference>
<dbReference type="PRINTS" id="PR00481">
    <property type="entry name" value="LAMNOPPTDASE"/>
</dbReference>
<keyword evidence="5 8" id="KW-0645">Protease</keyword>
<feature type="binding site" evidence="8">
    <location>
        <position position="245"/>
    </location>
    <ligand>
        <name>Mn(2+)</name>
        <dbReference type="ChEBI" id="CHEBI:29035"/>
        <label>2</label>
    </ligand>
</feature>
<evidence type="ECO:0000256" key="8">
    <source>
        <dbReference type="HAMAP-Rule" id="MF_00181"/>
    </source>
</evidence>
<comment type="similarity">
    <text evidence="3 8">Belongs to the peptidase M17 family.</text>
</comment>
<evidence type="ECO:0000256" key="4">
    <source>
        <dbReference type="ARBA" id="ARBA00022438"/>
    </source>
</evidence>
<protein>
    <recommendedName>
        <fullName evidence="8">Probable cytosol aminopeptidase</fullName>
        <ecNumber evidence="8">3.4.11.1</ecNumber>
    </recommendedName>
    <alternativeName>
        <fullName evidence="8">Leucine aminopeptidase</fullName>
        <shortName evidence="8">LAP</shortName>
        <ecNumber evidence="8">3.4.11.10</ecNumber>
    </alternativeName>
    <alternativeName>
        <fullName evidence="8">Leucyl aminopeptidase</fullName>
    </alternativeName>
</protein>